<dbReference type="OrthoDB" id="9789813at2"/>
<dbReference type="SUPFAM" id="SSF142906">
    <property type="entry name" value="YjbR-like"/>
    <property type="match status" value="1"/>
</dbReference>
<dbReference type="Pfam" id="PF04237">
    <property type="entry name" value="YjbR"/>
    <property type="match status" value="1"/>
</dbReference>
<dbReference type="InterPro" id="IPR007351">
    <property type="entry name" value="YjbR"/>
</dbReference>
<evidence type="ECO:0000313" key="2">
    <source>
        <dbReference type="Proteomes" id="UP000249016"/>
    </source>
</evidence>
<comment type="caution">
    <text evidence="1">The sequence shown here is derived from an EMBL/GenBank/DDBJ whole genome shotgun (WGS) entry which is preliminary data.</text>
</comment>
<accession>A0A327NRK4</accession>
<dbReference type="InterPro" id="IPR038056">
    <property type="entry name" value="YjbR-like_sf"/>
</dbReference>
<proteinExistence type="predicted"/>
<protein>
    <submittedName>
        <fullName evidence="1">MmcQ/YjbR family DNA-binding protein</fullName>
    </submittedName>
</protein>
<dbReference type="Gene3D" id="3.90.1150.30">
    <property type="match status" value="1"/>
</dbReference>
<dbReference type="Proteomes" id="UP000249016">
    <property type="component" value="Unassembled WGS sequence"/>
</dbReference>
<dbReference type="InterPro" id="IPR058532">
    <property type="entry name" value="YjbR/MT2646/Rv2570-like"/>
</dbReference>
<reference evidence="1 2" key="1">
    <citation type="submission" date="2018-06" db="EMBL/GenBank/DDBJ databases">
        <title>Spirosoma sp. HMF3257 Genome sequencing and assembly.</title>
        <authorList>
            <person name="Kang H."/>
            <person name="Cha I."/>
            <person name="Kim H."/>
            <person name="Kang J."/>
            <person name="Joh K."/>
        </authorList>
    </citation>
    <scope>NUCLEOTIDE SEQUENCE [LARGE SCALE GENOMIC DNA]</scope>
    <source>
        <strain evidence="1 2">HMF3257</strain>
    </source>
</reference>
<keyword evidence="2" id="KW-1185">Reference proteome</keyword>
<gene>
    <name evidence="1" type="ORF">HMF3257_34240</name>
</gene>
<dbReference type="RefSeq" id="WP_111349048.1">
    <property type="nucleotide sequence ID" value="NZ_QLII01000001.1"/>
</dbReference>
<sequence length="116" mass="13072">MNTETIRDYCIAKPGVTESFPFGGDTLVFKVGGKMFALLATESQPTTINLKCDPERAVQLRDEHPAVTPGYHMNKTHWNTITIDGRVRTSELQEWIDHSYELIKKSLPKALQLGLI</sequence>
<dbReference type="AlphaFoldDB" id="A0A327NRK4"/>
<evidence type="ECO:0000313" key="1">
    <source>
        <dbReference type="EMBL" id="RAI77912.1"/>
    </source>
</evidence>
<organism evidence="1 2">
    <name type="scientific">Spirosoma telluris</name>
    <dbReference type="NCBI Taxonomy" id="2183553"/>
    <lineage>
        <taxon>Bacteria</taxon>
        <taxon>Pseudomonadati</taxon>
        <taxon>Bacteroidota</taxon>
        <taxon>Cytophagia</taxon>
        <taxon>Cytophagales</taxon>
        <taxon>Cytophagaceae</taxon>
        <taxon>Spirosoma</taxon>
    </lineage>
</organism>
<dbReference type="PANTHER" id="PTHR35145">
    <property type="entry name" value="CYTOPLASMIC PROTEIN-RELATED"/>
    <property type="match status" value="1"/>
</dbReference>
<dbReference type="PANTHER" id="PTHR35145:SF1">
    <property type="entry name" value="CYTOPLASMIC PROTEIN"/>
    <property type="match status" value="1"/>
</dbReference>
<keyword evidence="1" id="KW-0238">DNA-binding</keyword>
<dbReference type="GO" id="GO:0003677">
    <property type="term" value="F:DNA binding"/>
    <property type="evidence" value="ECO:0007669"/>
    <property type="project" value="UniProtKB-KW"/>
</dbReference>
<name>A0A327NRK4_9BACT</name>
<dbReference type="EMBL" id="QLII01000001">
    <property type="protein sequence ID" value="RAI77912.1"/>
    <property type="molecule type" value="Genomic_DNA"/>
</dbReference>